<reference evidence="2" key="2">
    <citation type="journal article" date="2018" name="Data Brief">
        <title>Genome sequence data from 17 accessions of Ensete ventricosum, a staple food crop for millions in Ethiopia.</title>
        <authorList>
            <person name="Yemataw Z."/>
            <person name="Muzemil S."/>
            <person name="Ambachew D."/>
            <person name="Tripathi L."/>
            <person name="Tesfaye K."/>
            <person name="Chala A."/>
            <person name="Farbos A."/>
            <person name="O'Neill P."/>
            <person name="Moore K."/>
            <person name="Grant M."/>
            <person name="Studholme D.J."/>
        </authorList>
    </citation>
    <scope>NUCLEOTIDE SEQUENCE [LARGE SCALE GENOMIC DNA]</scope>
    <source>
        <tissue evidence="2">Leaf</tissue>
    </source>
</reference>
<proteinExistence type="predicted"/>
<dbReference type="Proteomes" id="UP000287651">
    <property type="component" value="Unassembled WGS sequence"/>
</dbReference>
<gene>
    <name evidence="1" type="ORF">B296_00041667</name>
    <name evidence="2" type="ORF">BHM03_00039123</name>
</gene>
<dbReference type="AlphaFoldDB" id="A0A444FEI5"/>
<accession>A0A444FEI5</accession>
<reference evidence="1 3" key="1">
    <citation type="journal article" date="2014" name="Agronomy (Basel)">
        <title>A Draft Genome Sequence for Ensete ventricosum, the Drought-Tolerant Tree Against Hunger.</title>
        <authorList>
            <person name="Harrison J."/>
            <person name="Moore K.A."/>
            <person name="Paszkiewicz K."/>
            <person name="Jones T."/>
            <person name="Grant M."/>
            <person name="Ambacheew D."/>
            <person name="Muzemil S."/>
            <person name="Studholme D.J."/>
        </authorList>
    </citation>
    <scope>NUCLEOTIDE SEQUENCE [LARGE SCALE GENOMIC DNA]</scope>
</reference>
<dbReference type="PROSITE" id="PS51257">
    <property type="entry name" value="PROKAR_LIPOPROTEIN"/>
    <property type="match status" value="1"/>
</dbReference>
<dbReference type="Proteomes" id="UP000290560">
    <property type="component" value="Unassembled WGS sequence"/>
</dbReference>
<evidence type="ECO:0000313" key="3">
    <source>
        <dbReference type="Proteomes" id="UP000287651"/>
    </source>
</evidence>
<dbReference type="EMBL" id="AMZH03019501">
    <property type="protein sequence ID" value="RRT40280.1"/>
    <property type="molecule type" value="Genomic_DNA"/>
</dbReference>
<evidence type="ECO:0000313" key="1">
    <source>
        <dbReference type="EMBL" id="RRT40280.1"/>
    </source>
</evidence>
<name>A0A444FEI5_ENSVE</name>
<protein>
    <submittedName>
        <fullName evidence="1">Uncharacterized protein</fullName>
    </submittedName>
</protein>
<dbReference type="EMBL" id="KV876304">
    <property type="protein sequence ID" value="RZR74595.1"/>
    <property type="molecule type" value="Genomic_DNA"/>
</dbReference>
<organism evidence="1 3">
    <name type="scientific">Ensete ventricosum</name>
    <name type="common">Abyssinian banana</name>
    <name type="synonym">Musa ensete</name>
    <dbReference type="NCBI Taxonomy" id="4639"/>
    <lineage>
        <taxon>Eukaryota</taxon>
        <taxon>Viridiplantae</taxon>
        <taxon>Streptophyta</taxon>
        <taxon>Embryophyta</taxon>
        <taxon>Tracheophyta</taxon>
        <taxon>Spermatophyta</taxon>
        <taxon>Magnoliopsida</taxon>
        <taxon>Liliopsida</taxon>
        <taxon>Zingiberales</taxon>
        <taxon>Musaceae</taxon>
        <taxon>Ensete</taxon>
    </lineage>
</organism>
<reference evidence="1" key="3">
    <citation type="submission" date="2018-09" db="EMBL/GenBank/DDBJ databases">
        <authorList>
            <person name="Harrison J."/>
            <person name="Moore K.A."/>
            <person name="Paszkiewicz K."/>
            <person name="Jones T."/>
            <person name="Grant M."/>
            <person name="Ambacheew D."/>
            <person name="Muzemil S."/>
            <person name="Studholme D."/>
        </authorList>
    </citation>
    <scope>NUCLEOTIDE SEQUENCE</scope>
</reference>
<evidence type="ECO:0000313" key="2">
    <source>
        <dbReference type="EMBL" id="RZR74595.1"/>
    </source>
</evidence>
<sequence length="76" mass="7497">MRDLSVRVGHGACGGGAGGCARGIGHWGPAGDIGAACGVPEGAFPQSDRSAAEACRLPVQAHRCKPPRSGNGKFAA</sequence>